<feature type="transmembrane region" description="Helical" evidence="7">
    <location>
        <begin position="431"/>
        <end position="453"/>
    </location>
</feature>
<dbReference type="NCBIfam" id="NF038403">
    <property type="entry name" value="perm_prefix_1"/>
    <property type="match status" value="1"/>
</dbReference>
<keyword evidence="5 7" id="KW-0472">Membrane</keyword>
<evidence type="ECO:0000256" key="3">
    <source>
        <dbReference type="ARBA" id="ARBA00022692"/>
    </source>
</evidence>
<feature type="domain" description="MacB-like periplasmic core" evidence="9">
    <location>
        <begin position="552"/>
        <end position="727"/>
    </location>
</feature>
<comment type="caution">
    <text evidence="10">The sequence shown here is derived from an EMBL/GenBank/DDBJ whole genome shotgun (WGS) entry which is preliminary data.</text>
</comment>
<comment type="similarity">
    <text evidence="6">Belongs to the ABC-4 integral membrane protein family.</text>
</comment>
<dbReference type="InterPro" id="IPR025857">
    <property type="entry name" value="MacB_PCD"/>
</dbReference>
<evidence type="ECO:0000256" key="5">
    <source>
        <dbReference type="ARBA" id="ARBA00023136"/>
    </source>
</evidence>
<feature type="transmembrane region" description="Helical" evidence="7">
    <location>
        <begin position="787"/>
        <end position="809"/>
    </location>
</feature>
<dbReference type="Pfam" id="PF12704">
    <property type="entry name" value="MacB_PCD"/>
    <property type="match status" value="2"/>
</dbReference>
<evidence type="ECO:0000256" key="4">
    <source>
        <dbReference type="ARBA" id="ARBA00022989"/>
    </source>
</evidence>
<evidence type="ECO:0000256" key="2">
    <source>
        <dbReference type="ARBA" id="ARBA00022475"/>
    </source>
</evidence>
<feature type="transmembrane region" description="Helical" evidence="7">
    <location>
        <begin position="523"/>
        <end position="547"/>
    </location>
</feature>
<evidence type="ECO:0000256" key="6">
    <source>
        <dbReference type="ARBA" id="ARBA00038076"/>
    </source>
</evidence>
<evidence type="ECO:0000313" key="10">
    <source>
        <dbReference type="EMBL" id="MFC5863944.1"/>
    </source>
</evidence>
<protein>
    <submittedName>
        <fullName evidence="10">ADOP family duplicated permease</fullName>
    </submittedName>
</protein>
<evidence type="ECO:0000259" key="9">
    <source>
        <dbReference type="Pfam" id="PF12704"/>
    </source>
</evidence>
<organism evidence="10 11">
    <name type="scientific">Acidicapsa dinghuensis</name>
    <dbReference type="NCBI Taxonomy" id="2218256"/>
    <lineage>
        <taxon>Bacteria</taxon>
        <taxon>Pseudomonadati</taxon>
        <taxon>Acidobacteriota</taxon>
        <taxon>Terriglobia</taxon>
        <taxon>Terriglobales</taxon>
        <taxon>Acidobacteriaceae</taxon>
        <taxon>Acidicapsa</taxon>
    </lineage>
</organism>
<accession>A0ABW1EI25</accession>
<dbReference type="NCBIfam" id="TIGR03434">
    <property type="entry name" value="ADOP"/>
    <property type="match status" value="1"/>
</dbReference>
<feature type="transmembrane region" description="Helical" evidence="7">
    <location>
        <begin position="829"/>
        <end position="852"/>
    </location>
</feature>
<reference evidence="11" key="1">
    <citation type="journal article" date="2019" name="Int. J. Syst. Evol. Microbiol.">
        <title>The Global Catalogue of Microorganisms (GCM) 10K type strain sequencing project: providing services to taxonomists for standard genome sequencing and annotation.</title>
        <authorList>
            <consortium name="The Broad Institute Genomics Platform"/>
            <consortium name="The Broad Institute Genome Sequencing Center for Infectious Disease"/>
            <person name="Wu L."/>
            <person name="Ma J."/>
        </authorList>
    </citation>
    <scope>NUCLEOTIDE SEQUENCE [LARGE SCALE GENOMIC DNA]</scope>
    <source>
        <strain evidence="11">JCM 4087</strain>
    </source>
</reference>
<evidence type="ECO:0000313" key="11">
    <source>
        <dbReference type="Proteomes" id="UP001596091"/>
    </source>
</evidence>
<keyword evidence="4 7" id="KW-1133">Transmembrane helix</keyword>
<keyword evidence="2" id="KW-1003">Cell membrane</keyword>
<dbReference type="Proteomes" id="UP001596091">
    <property type="component" value="Unassembled WGS sequence"/>
</dbReference>
<keyword evidence="11" id="KW-1185">Reference proteome</keyword>
<dbReference type="EMBL" id="JBHSPH010000008">
    <property type="protein sequence ID" value="MFC5863944.1"/>
    <property type="molecule type" value="Genomic_DNA"/>
</dbReference>
<evidence type="ECO:0000259" key="8">
    <source>
        <dbReference type="Pfam" id="PF02687"/>
    </source>
</evidence>
<feature type="domain" description="MacB-like periplasmic core" evidence="9">
    <location>
        <begin position="97"/>
        <end position="327"/>
    </location>
</feature>
<dbReference type="InterPro" id="IPR017800">
    <property type="entry name" value="ADOP"/>
</dbReference>
<evidence type="ECO:0000256" key="1">
    <source>
        <dbReference type="ARBA" id="ARBA00004651"/>
    </source>
</evidence>
<proteinExistence type="inferred from homology"/>
<keyword evidence="3 7" id="KW-0812">Transmembrane</keyword>
<feature type="transmembrane region" description="Helical" evidence="7">
    <location>
        <begin position="872"/>
        <end position="891"/>
    </location>
</feature>
<dbReference type="PANTHER" id="PTHR30572:SF4">
    <property type="entry name" value="ABC TRANSPORTER PERMEASE YTRF"/>
    <property type="match status" value="1"/>
</dbReference>
<feature type="transmembrane region" description="Helical" evidence="7">
    <location>
        <begin position="376"/>
        <end position="399"/>
    </location>
</feature>
<dbReference type="PANTHER" id="PTHR30572">
    <property type="entry name" value="MEMBRANE COMPONENT OF TRANSPORTER-RELATED"/>
    <property type="match status" value="1"/>
</dbReference>
<comment type="subcellular location">
    <subcellularLocation>
        <location evidence="1">Cell membrane</location>
        <topology evidence="1">Multi-pass membrane protein</topology>
    </subcellularLocation>
</comment>
<feature type="transmembrane region" description="Helical" evidence="7">
    <location>
        <begin position="95"/>
        <end position="118"/>
    </location>
</feature>
<dbReference type="InterPro" id="IPR003838">
    <property type="entry name" value="ABC3_permease_C"/>
</dbReference>
<name>A0ABW1EI25_9BACT</name>
<gene>
    <name evidence="10" type="ORF">ACFPT7_16690</name>
</gene>
<feature type="domain" description="ABC3 transporter permease C-terminal" evidence="8">
    <location>
        <begin position="380"/>
        <end position="500"/>
    </location>
</feature>
<feature type="domain" description="ABC3 transporter permease C-terminal" evidence="8">
    <location>
        <begin position="788"/>
        <end position="901"/>
    </location>
</feature>
<dbReference type="InterPro" id="IPR047928">
    <property type="entry name" value="Perm_prefix_1"/>
</dbReference>
<feature type="transmembrane region" description="Helical" evidence="7">
    <location>
        <begin position="473"/>
        <end position="494"/>
    </location>
</feature>
<sequence length="908" mass="98788">MSLTGEFSRRVSMLLHRGRFRRELDEEMRLHLDLRHEQQIASGLTPKEAHWSAQRRFGNVDRIKERSHMAWGWNWLETFLQDAGYGLRSMLRTRAITMVALTSLALGIGANTAIFSFLDAIMLRSLPVKDPQGLVKLGVEDPGGITDAFANTELYSYPFYRQFQRKNAVFSETAAMYSMMNDVHGFIDDRQEPQLIHVQTVSGTYFSTLGVSAQLGRVLNETDDSSKDDHPVVVISDNFWKRTFGDDPSVLSHKVKLGNVVYDIVGVAPQEFFGTQVGVAPDAWAPLSMSAAIPPGWGGYDKNFTEGLYILGRLKPGVTTEQATANVNLLFPQILRGFPDANLSQWNLTRLSRAHVSIKSMAKGISDLRGDYSKPLMVLMVIVGLVLLIACANIANLLLARSTARARELAVRQALGAPRSRIIRQLLTESLLLALTGGALGIAFAAAADRVLLRMISQGSDTVPLDVSLNLRLLAFTFAVTVGTALLFGTLPALRATRVQLVENLKSGRGASTAAGRSPIAKILVVSQVALSLVLTVTACLFLRTLVNLNDVDTGFNKANVLRLDIDSDITGYKQNDPRLKALFKQIEDRVSALPGVTAASFSAFTFAEGSWDSSIHVPGMPVDHNTNVNHNVIGNGYFATMQIPIIAGRSFTAQDTATSQRVAIISEHVARTLFPAGSPIGHTYDLGSDSNDAAHPLTVIGVAKDVKLHGLTGSANYIDYLPYTQQDWSFGDLEVRYSGDFSSISNEVQQSIHAVDRMLPISNIRTLDAEVADTFTNQTIIAELSAFFGLMAVFLSCIGLYGLMSYLVGRRTGEIGIRMALGASRSEVAWHVLREMGLMVIAGIVIGLPITVSGIRLVRNMLYGLSGTDPLSLMAAVAFLLLAGMAAGYLPARRASTVEPVVALRDE</sequence>
<dbReference type="InterPro" id="IPR050250">
    <property type="entry name" value="Macrolide_Exporter_MacB"/>
</dbReference>
<dbReference type="Pfam" id="PF02687">
    <property type="entry name" value="FtsX"/>
    <property type="match status" value="2"/>
</dbReference>
<evidence type="ECO:0000256" key="7">
    <source>
        <dbReference type="SAM" id="Phobius"/>
    </source>
</evidence>
<dbReference type="RefSeq" id="WP_263341194.1">
    <property type="nucleotide sequence ID" value="NZ_JAGSYH010000006.1"/>
</dbReference>